<gene>
    <name evidence="2" type="ORF">E2562_001598</name>
</gene>
<evidence type="ECO:0000313" key="3">
    <source>
        <dbReference type="Proteomes" id="UP000479710"/>
    </source>
</evidence>
<feature type="compositionally biased region" description="Basic and acidic residues" evidence="1">
    <location>
        <begin position="97"/>
        <end position="110"/>
    </location>
</feature>
<evidence type="ECO:0000256" key="1">
    <source>
        <dbReference type="SAM" id="MobiDB-lite"/>
    </source>
</evidence>
<organism evidence="2 3">
    <name type="scientific">Oryza meyeriana var. granulata</name>
    <dbReference type="NCBI Taxonomy" id="110450"/>
    <lineage>
        <taxon>Eukaryota</taxon>
        <taxon>Viridiplantae</taxon>
        <taxon>Streptophyta</taxon>
        <taxon>Embryophyta</taxon>
        <taxon>Tracheophyta</taxon>
        <taxon>Spermatophyta</taxon>
        <taxon>Magnoliopsida</taxon>
        <taxon>Liliopsida</taxon>
        <taxon>Poales</taxon>
        <taxon>Poaceae</taxon>
        <taxon>BOP clade</taxon>
        <taxon>Oryzoideae</taxon>
        <taxon>Oryzeae</taxon>
        <taxon>Oryzinae</taxon>
        <taxon>Oryza</taxon>
        <taxon>Oryza meyeriana</taxon>
    </lineage>
</organism>
<name>A0A6G1CCF2_9ORYZ</name>
<evidence type="ECO:0000313" key="2">
    <source>
        <dbReference type="EMBL" id="KAF0897879.1"/>
    </source>
</evidence>
<reference evidence="2 3" key="1">
    <citation type="submission" date="2019-11" db="EMBL/GenBank/DDBJ databases">
        <title>Whole genome sequence of Oryza granulata.</title>
        <authorList>
            <person name="Li W."/>
        </authorList>
    </citation>
    <scope>NUCLEOTIDE SEQUENCE [LARGE SCALE GENOMIC DNA]</scope>
    <source>
        <strain evidence="3">cv. Menghai</strain>
        <tissue evidence="2">Leaf</tissue>
    </source>
</reference>
<proteinExistence type="predicted"/>
<feature type="region of interest" description="Disordered" evidence="1">
    <location>
        <begin position="28"/>
        <end position="132"/>
    </location>
</feature>
<dbReference type="AlphaFoldDB" id="A0A6G1CCF2"/>
<feature type="compositionally biased region" description="Gly residues" evidence="1">
    <location>
        <begin position="117"/>
        <end position="132"/>
    </location>
</feature>
<dbReference type="EMBL" id="SPHZ02000009">
    <property type="protein sequence ID" value="KAF0897879.1"/>
    <property type="molecule type" value="Genomic_DNA"/>
</dbReference>
<sequence length="165" mass="17226">MASGLCISINTTRRRLLLLLCLGQPPCPRPSAPGGRRHPPSGSTGDRAPASAPRLGHLPLPPSRTDDISTSSCEEFASKYTGTPGRRSLISVTGRSKAAEAEEMRAHGSDGETAAQGEGGQEGGEAGLNGEEGVGDCRARWFHGDDEEELGFLVAMGVESGKAWQ</sequence>
<protein>
    <submittedName>
        <fullName evidence="2">Uncharacterized protein</fullName>
    </submittedName>
</protein>
<dbReference type="Proteomes" id="UP000479710">
    <property type="component" value="Unassembled WGS sequence"/>
</dbReference>
<accession>A0A6G1CCF2</accession>
<keyword evidence="3" id="KW-1185">Reference proteome</keyword>
<comment type="caution">
    <text evidence="2">The sequence shown here is derived from an EMBL/GenBank/DDBJ whole genome shotgun (WGS) entry which is preliminary data.</text>
</comment>